<dbReference type="CDD" id="cd00495">
    <property type="entry name" value="Ribosomal_L25_TL5_CTC"/>
    <property type="match status" value="1"/>
</dbReference>
<dbReference type="InterPro" id="IPR020057">
    <property type="entry name" value="Ribosomal_bL25_b-dom"/>
</dbReference>
<comment type="function">
    <text evidence="5">This is one of the proteins that binds to the 5S RNA in the ribosome where it forms part of the central protuberance.</text>
</comment>
<keyword evidence="2 5" id="KW-0694">RNA-binding</keyword>
<accession>A0A173LXF5</accession>
<comment type="subunit">
    <text evidence="5">Part of the 50S ribosomal subunit; part of the 5S rRNA/L5/L18/L25 subcomplex. Contacts the 5S rRNA. Binds to the 5S rRNA independently of L5 and L18.</text>
</comment>
<dbReference type="InterPro" id="IPR037121">
    <property type="entry name" value="Ribosomal_bL25_C"/>
</dbReference>
<feature type="region of interest" description="Disordered" evidence="6">
    <location>
        <begin position="195"/>
        <end position="237"/>
    </location>
</feature>
<keyword evidence="4 5" id="KW-0687">Ribonucleoprotein</keyword>
<organism evidence="7 8">
    <name type="scientific">Aurantimicrobium minutum</name>
    <dbReference type="NCBI Taxonomy" id="708131"/>
    <lineage>
        <taxon>Bacteria</taxon>
        <taxon>Bacillati</taxon>
        <taxon>Actinomycetota</taxon>
        <taxon>Actinomycetes</taxon>
        <taxon>Micrococcales</taxon>
        <taxon>Microbacteriaceae</taxon>
        <taxon>Aurantimicrobium</taxon>
    </lineage>
</organism>
<dbReference type="Proteomes" id="UP000243847">
    <property type="component" value="Chromosome sequence1"/>
</dbReference>
<gene>
    <name evidence="5" type="primary">rplY</name>
    <name evidence="5" type="synonym">ctc</name>
    <name evidence="7" type="ORF">AUMI_19920</name>
</gene>
<dbReference type="NCBIfam" id="TIGR00731">
    <property type="entry name" value="bL25_bact_ctc"/>
    <property type="match status" value="1"/>
</dbReference>
<dbReference type="NCBIfam" id="NF004131">
    <property type="entry name" value="PRK05618.2-1"/>
    <property type="match status" value="1"/>
</dbReference>
<evidence type="ECO:0000256" key="1">
    <source>
        <dbReference type="ARBA" id="ARBA00022730"/>
    </source>
</evidence>
<evidence type="ECO:0000256" key="5">
    <source>
        <dbReference type="HAMAP-Rule" id="MF_01334"/>
    </source>
</evidence>
<evidence type="ECO:0000313" key="8">
    <source>
        <dbReference type="Proteomes" id="UP000243847"/>
    </source>
</evidence>
<dbReference type="GO" id="GO:0003735">
    <property type="term" value="F:structural constituent of ribosome"/>
    <property type="evidence" value="ECO:0007669"/>
    <property type="project" value="InterPro"/>
</dbReference>
<dbReference type="GeneID" id="80452185"/>
<dbReference type="Pfam" id="PF01386">
    <property type="entry name" value="Ribosomal_L25p"/>
    <property type="match status" value="1"/>
</dbReference>
<protein>
    <recommendedName>
        <fullName evidence="5">Large ribosomal subunit protein bL25</fullName>
    </recommendedName>
    <alternativeName>
        <fullName evidence="5">General stress protein CTC</fullName>
    </alternativeName>
</protein>
<dbReference type="InterPro" id="IPR020930">
    <property type="entry name" value="Ribosomal_uL5_bac-type"/>
</dbReference>
<sequence>MAEIDNKVPAEVRTQFGKGFARRLRAAGQIPAVVYGHGSEVLHVALPARQVSLLLRKKNAVLDLQIDGKSQLALVKDAQKDPVRQIIEHIDLVVVTKGEKVVVDVPIHIVGTQQSGSTLELDAKAVPLEAEATHIPEFIEVDIDGAVPGFRVTFADLKLPADVKVAGESEQLVVHVHAAKAKDSGETGAELAAELADEAAHAEHKAEIHAEQHDAEKAEALADAELSGAAAAAEAAE</sequence>
<evidence type="ECO:0000256" key="3">
    <source>
        <dbReference type="ARBA" id="ARBA00022980"/>
    </source>
</evidence>
<name>A0A173LXF5_9MICO</name>
<feature type="compositionally biased region" description="Low complexity" evidence="6">
    <location>
        <begin position="221"/>
        <end position="237"/>
    </location>
</feature>
<evidence type="ECO:0000256" key="2">
    <source>
        <dbReference type="ARBA" id="ARBA00022884"/>
    </source>
</evidence>
<dbReference type="AlphaFoldDB" id="A0A173LXF5"/>
<dbReference type="Pfam" id="PF14693">
    <property type="entry name" value="Ribosomal_TL5_C"/>
    <property type="match status" value="1"/>
</dbReference>
<reference evidence="7 8" key="1">
    <citation type="journal article" date="2016" name="Genome Announc.">
        <title>Complete Genome Sequence of Aurantimicrobium minutum Type Strain KNCT, a Planktonic Ultramicrobacterium Isolated from River Water.</title>
        <authorList>
            <person name="Nakai R."/>
            <person name="Fujisawa T."/>
            <person name="Nakamura Y."/>
            <person name="Nishide H."/>
            <person name="Uchiyama I."/>
            <person name="Baba T."/>
            <person name="Toyoda A."/>
            <person name="Fujiyama A."/>
            <person name="Naganuma T."/>
            <person name="Niki H."/>
        </authorList>
    </citation>
    <scope>NUCLEOTIDE SEQUENCE [LARGE SCALE GENOMIC DNA]</scope>
    <source>
        <strain evidence="7 8">KNC</strain>
    </source>
</reference>
<dbReference type="Gene3D" id="2.170.120.20">
    <property type="entry name" value="Ribosomal protein L25, beta domain"/>
    <property type="match status" value="1"/>
</dbReference>
<dbReference type="KEGG" id="amin:AUMI_19920"/>
<evidence type="ECO:0000256" key="4">
    <source>
        <dbReference type="ARBA" id="ARBA00023274"/>
    </source>
</evidence>
<dbReference type="EMBL" id="AP017457">
    <property type="protein sequence ID" value="BAU99534.1"/>
    <property type="molecule type" value="Genomic_DNA"/>
</dbReference>
<dbReference type="InterPro" id="IPR001021">
    <property type="entry name" value="Ribosomal_bL25_long"/>
</dbReference>
<evidence type="ECO:0000256" key="6">
    <source>
        <dbReference type="SAM" id="MobiDB-lite"/>
    </source>
</evidence>
<dbReference type="RefSeq" id="WP_172418260.1">
    <property type="nucleotide sequence ID" value="NZ_AP017457.1"/>
</dbReference>
<evidence type="ECO:0000313" key="7">
    <source>
        <dbReference type="EMBL" id="BAU99534.1"/>
    </source>
</evidence>
<dbReference type="InterPro" id="IPR029751">
    <property type="entry name" value="Ribosomal_L25_dom"/>
</dbReference>
<dbReference type="HAMAP" id="MF_01334">
    <property type="entry name" value="Ribosomal_bL25_CTC"/>
    <property type="match status" value="1"/>
</dbReference>
<keyword evidence="1 5" id="KW-0699">rRNA-binding</keyword>
<dbReference type="GO" id="GO:0008097">
    <property type="term" value="F:5S rRNA binding"/>
    <property type="evidence" value="ECO:0007669"/>
    <property type="project" value="InterPro"/>
</dbReference>
<dbReference type="InterPro" id="IPR011035">
    <property type="entry name" value="Ribosomal_bL25/Gln-tRNA_synth"/>
</dbReference>
<dbReference type="InterPro" id="IPR020056">
    <property type="entry name" value="Rbsml_bL25/Gln-tRNA_synth_N"/>
</dbReference>
<dbReference type="PANTHER" id="PTHR33284:SF1">
    <property type="entry name" value="RIBOSOMAL PROTEIN L25_GLN-TRNA SYNTHETASE, ANTI-CODON-BINDING DOMAIN-CONTAINING PROTEIN"/>
    <property type="match status" value="1"/>
</dbReference>
<dbReference type="Gene3D" id="2.40.240.10">
    <property type="entry name" value="Ribosomal Protein L25, Chain P"/>
    <property type="match status" value="1"/>
</dbReference>
<dbReference type="GO" id="GO:0022625">
    <property type="term" value="C:cytosolic large ribosomal subunit"/>
    <property type="evidence" value="ECO:0007669"/>
    <property type="project" value="TreeGrafter"/>
</dbReference>
<proteinExistence type="inferred from homology"/>
<keyword evidence="3 5" id="KW-0689">Ribosomal protein</keyword>
<feature type="compositionally biased region" description="Basic and acidic residues" evidence="6">
    <location>
        <begin position="198"/>
        <end position="220"/>
    </location>
</feature>
<dbReference type="PANTHER" id="PTHR33284">
    <property type="entry name" value="RIBOSOMAL PROTEIN L25/GLN-TRNA SYNTHETASE, ANTI-CODON-BINDING DOMAIN-CONTAINING PROTEIN"/>
    <property type="match status" value="1"/>
</dbReference>
<dbReference type="GO" id="GO:0006412">
    <property type="term" value="P:translation"/>
    <property type="evidence" value="ECO:0007669"/>
    <property type="project" value="UniProtKB-UniRule"/>
</dbReference>
<comment type="similarity">
    <text evidence="5">Belongs to the bacterial ribosomal protein bL25 family. CTC subfamily.</text>
</comment>
<dbReference type="SUPFAM" id="SSF50715">
    <property type="entry name" value="Ribosomal protein L25-like"/>
    <property type="match status" value="1"/>
</dbReference>